<dbReference type="Gene3D" id="3.40.50.970">
    <property type="match status" value="1"/>
</dbReference>
<evidence type="ECO:0000313" key="4">
    <source>
        <dbReference type="EMBL" id="OYD16713.1"/>
    </source>
</evidence>
<evidence type="ECO:0000313" key="5">
    <source>
        <dbReference type="Proteomes" id="UP000215559"/>
    </source>
</evidence>
<proteinExistence type="predicted"/>
<dbReference type="PANTHER" id="PTHR43088">
    <property type="entry name" value="SUBUNIT OF PYRUVATE:FLAVODOXIN OXIDOREDUCTASE-RELATED"/>
    <property type="match status" value="1"/>
</dbReference>
<dbReference type="Gene3D" id="3.40.50.920">
    <property type="match status" value="1"/>
</dbReference>
<reference evidence="4 5" key="1">
    <citation type="submission" date="2017-07" db="EMBL/GenBank/DDBJ databases">
        <title>Recovery of genomes from metagenomes via a dereplication, aggregation, and scoring strategy.</title>
        <authorList>
            <person name="Sieber C.M."/>
            <person name="Probst A.J."/>
            <person name="Sharrar A."/>
            <person name="Thomas B.C."/>
            <person name="Hess M."/>
            <person name="Tringe S.G."/>
            <person name="Banfield J.F."/>
        </authorList>
    </citation>
    <scope>NUCLEOTIDE SEQUENCE [LARGE SCALE GENOMIC DNA]</scope>
    <source>
        <strain evidence="4">JGI_Cruoil_03_51_56</strain>
    </source>
</reference>
<organism evidence="4 5">
    <name type="scientific">candidate division WOR-3 bacterium JGI_Cruoil_03_51_56</name>
    <dbReference type="NCBI Taxonomy" id="1973747"/>
    <lineage>
        <taxon>Bacteria</taxon>
        <taxon>Bacteria division WOR-3</taxon>
    </lineage>
</organism>
<protein>
    <submittedName>
        <fullName evidence="4">3-methyl-2-oxobutanoate dehydrogenase subunit VorB</fullName>
        <ecNumber evidence="4">1.2.7.7</ecNumber>
    </submittedName>
</protein>
<comment type="caution">
    <text evidence="4">The sequence shown here is derived from an EMBL/GenBank/DDBJ whole genome shotgun (WGS) entry which is preliminary data.</text>
</comment>
<feature type="domain" description="Pyruvate:ferredoxin oxidoreductase core" evidence="3">
    <location>
        <begin position="250"/>
        <end position="341"/>
    </location>
</feature>
<feature type="domain" description="Pyruvate flavodoxin/ferredoxin oxidoreductase pyrimidine binding" evidence="2">
    <location>
        <begin position="18"/>
        <end position="185"/>
    </location>
</feature>
<evidence type="ECO:0000259" key="2">
    <source>
        <dbReference type="Pfam" id="PF01855"/>
    </source>
</evidence>
<dbReference type="CDD" id="cd07034">
    <property type="entry name" value="TPP_PYR_PFOR_IOR-alpha_like"/>
    <property type="match status" value="1"/>
</dbReference>
<dbReference type="SUPFAM" id="SSF52922">
    <property type="entry name" value="TK C-terminal domain-like"/>
    <property type="match status" value="1"/>
</dbReference>
<gene>
    <name evidence="4" type="ORF">CH330_02085</name>
</gene>
<dbReference type="PANTHER" id="PTHR43088:SF1">
    <property type="entry name" value="SUBUNIT OF PYRUVATE:FLAVODOXIN OXIDOREDUCTASE"/>
    <property type="match status" value="1"/>
</dbReference>
<name>A0A235BWH6_UNCW3</name>
<dbReference type="InterPro" id="IPR029061">
    <property type="entry name" value="THDP-binding"/>
</dbReference>
<dbReference type="NCBIfam" id="NF005507">
    <property type="entry name" value="PRK07119.1"/>
    <property type="match status" value="1"/>
</dbReference>
<accession>A0A235BWH6</accession>
<dbReference type="InterPro" id="IPR002880">
    <property type="entry name" value="Pyrv_Fd/Flavodoxin_OxRdtase_N"/>
</dbReference>
<dbReference type="Pfam" id="PF01855">
    <property type="entry name" value="POR_N"/>
    <property type="match status" value="1"/>
</dbReference>
<dbReference type="EMBL" id="NOZP01000040">
    <property type="protein sequence ID" value="OYD16713.1"/>
    <property type="molecule type" value="Genomic_DNA"/>
</dbReference>
<dbReference type="InterPro" id="IPR052368">
    <property type="entry name" value="2-oxoacid_oxidoreductase"/>
</dbReference>
<dbReference type="AlphaFoldDB" id="A0A235BWH6"/>
<keyword evidence="1 4" id="KW-0560">Oxidoreductase</keyword>
<dbReference type="InterPro" id="IPR033412">
    <property type="entry name" value="PFOR_II"/>
</dbReference>
<dbReference type="GO" id="GO:0043807">
    <property type="term" value="F:3-methyl-2-oxobutanoate dehydrogenase (ferredoxin) activity"/>
    <property type="evidence" value="ECO:0007669"/>
    <property type="project" value="UniProtKB-EC"/>
</dbReference>
<evidence type="ECO:0000259" key="3">
    <source>
        <dbReference type="Pfam" id="PF17147"/>
    </source>
</evidence>
<dbReference type="EC" id="1.2.7.7" evidence="4"/>
<dbReference type="Proteomes" id="UP000215559">
    <property type="component" value="Unassembled WGS sequence"/>
</dbReference>
<dbReference type="Pfam" id="PF17147">
    <property type="entry name" value="PFOR_II"/>
    <property type="match status" value="1"/>
</dbReference>
<evidence type="ECO:0000256" key="1">
    <source>
        <dbReference type="ARBA" id="ARBA00023002"/>
    </source>
</evidence>
<dbReference type="InterPro" id="IPR009014">
    <property type="entry name" value="Transketo_C/PFOR_II"/>
</dbReference>
<dbReference type="SUPFAM" id="SSF52518">
    <property type="entry name" value="Thiamin diphosphate-binding fold (THDP-binding)"/>
    <property type="match status" value="1"/>
</dbReference>
<sequence>MAKVLMKGNEAIGEAGIRAGGLCYFCYPITPQSEVAEYLSRRMPDVGGSFLQAESEVAVSNMLYGAAGAGVRAWTTSSSPGISLMMEGLSYIAAAELPAVLINIVRCGPGLGGILPSQCDYFQAVKGGGHGDYRCMVLAPSSVQEAVDLIPLAFDRADRYRNPVIVIGDGMIGQMMEPVEFKEHKFPPLPPKDWATTGCKGRKRNVVNSLYLDPIEEEKLNMKLVAKYEQMKREEVRYEEYNTDKPYQALLVAYGTTARICKTAIQQLVLEGITVALLRPITLFPFPEKKIQELARQAEWLMSVEMSTGQMVEDVRLAVGHDRPVYFFGRTGGVVPTPEEIRDAVKKHLTGKGV</sequence>